<dbReference type="Proteomes" id="UP001497457">
    <property type="component" value="Chromosome 10rd"/>
</dbReference>
<feature type="region of interest" description="Disordered" evidence="1">
    <location>
        <begin position="55"/>
        <end position="117"/>
    </location>
</feature>
<protein>
    <submittedName>
        <fullName evidence="2">Uncharacterized protein</fullName>
    </submittedName>
</protein>
<sequence>MPRKHASIKATWAQSIPRLRSMALLPRGCLVFVLLAVVVAAIAVPAVTAAGEEWANESRHRGRAHTASPAAAPAEPPSTAGLHASHGPAPAPGATSPHQGEEAPAPSPAAGEHSDGTAAAAPFAWPAALLAAAGVAAVMVV</sequence>
<evidence type="ECO:0000313" key="3">
    <source>
        <dbReference type="Proteomes" id="UP001497457"/>
    </source>
</evidence>
<feature type="compositionally biased region" description="Low complexity" evidence="1">
    <location>
        <begin position="65"/>
        <end position="111"/>
    </location>
</feature>
<keyword evidence="3" id="KW-1185">Reference proteome</keyword>
<organism evidence="2 3">
    <name type="scientific">Urochloa decumbens</name>
    <dbReference type="NCBI Taxonomy" id="240449"/>
    <lineage>
        <taxon>Eukaryota</taxon>
        <taxon>Viridiplantae</taxon>
        <taxon>Streptophyta</taxon>
        <taxon>Embryophyta</taxon>
        <taxon>Tracheophyta</taxon>
        <taxon>Spermatophyta</taxon>
        <taxon>Magnoliopsida</taxon>
        <taxon>Liliopsida</taxon>
        <taxon>Poales</taxon>
        <taxon>Poaceae</taxon>
        <taxon>PACMAD clade</taxon>
        <taxon>Panicoideae</taxon>
        <taxon>Panicodae</taxon>
        <taxon>Paniceae</taxon>
        <taxon>Melinidinae</taxon>
        <taxon>Urochloa</taxon>
    </lineage>
</organism>
<dbReference type="AlphaFoldDB" id="A0ABC8VMV0"/>
<reference evidence="2" key="1">
    <citation type="submission" date="2024-10" db="EMBL/GenBank/DDBJ databases">
        <authorList>
            <person name="Ryan C."/>
        </authorList>
    </citation>
    <scope>NUCLEOTIDE SEQUENCE [LARGE SCALE GENOMIC DNA]</scope>
</reference>
<gene>
    <name evidence="2" type="ORF">URODEC1_LOCUS5002</name>
</gene>
<evidence type="ECO:0000313" key="2">
    <source>
        <dbReference type="EMBL" id="CAL4893806.1"/>
    </source>
</evidence>
<accession>A0ABC8VMV0</accession>
<proteinExistence type="predicted"/>
<dbReference type="EMBL" id="OZ075120">
    <property type="protein sequence ID" value="CAL4893806.1"/>
    <property type="molecule type" value="Genomic_DNA"/>
</dbReference>
<name>A0ABC8VMV0_9POAL</name>
<evidence type="ECO:0000256" key="1">
    <source>
        <dbReference type="SAM" id="MobiDB-lite"/>
    </source>
</evidence>